<sequence>MSTRTLESIKVQIDEIVEKDIVPHLEFWEQERIVPFHLINNLGSKGIIENICREPDGFDNKLYLAKKIGKLSLGISSTILNTLNIPLYLLRNYANEELKQKYLSPYLQGKLIGAVAITEPHGGSNFINNCETRIKIYENHVELSGKKHFILNIPGADFVIVLAKSGNGNILSHTLVLVPLDLIDSNGIFIERIQTSGLHTAALGIIHFNNVLLPKEYVIGRLHKGLIYLENALTEERLVGTYALMSMTEEVIRETYSYVNNRPMFESKLADLQSVRHKLAELSAEYEIANLFLEDVIKQWRAQKSRDSSTKAAMAKLVCTQAALKVINGCLQLYGGRGFLHEYKISRIYRDALGSTSFAGTLEMMKEIISNRKI</sequence>
<dbReference type="InterPro" id="IPR006089">
    <property type="entry name" value="Acyl-CoA_DH_CS"/>
</dbReference>
<evidence type="ECO:0000313" key="14">
    <source>
        <dbReference type="EMBL" id="TCL43365.1"/>
    </source>
</evidence>
<comment type="function">
    <text evidence="7">Catalyzes the dehydrogenation at the alpha-beta position of ACP-bound acyl chains. This results in the introduction of a double bond in the lipidic chain, which is further transferred to the epsilon-amino group of lysine residue in the mycobactin core by MbtK.</text>
</comment>
<dbReference type="InterPro" id="IPR006091">
    <property type="entry name" value="Acyl-CoA_Oxase/DH_mid-dom"/>
</dbReference>
<dbReference type="GO" id="GO:0005737">
    <property type="term" value="C:cytoplasm"/>
    <property type="evidence" value="ECO:0007669"/>
    <property type="project" value="TreeGrafter"/>
</dbReference>
<dbReference type="Gene3D" id="2.40.110.10">
    <property type="entry name" value="Butyryl-CoA Dehydrogenase, subunit A, domain 2"/>
    <property type="match status" value="1"/>
</dbReference>
<keyword evidence="15" id="KW-1185">Reference proteome</keyword>
<dbReference type="InterPro" id="IPR046373">
    <property type="entry name" value="Acyl-CoA_Oxase/DH_mid-dom_sf"/>
</dbReference>
<dbReference type="InterPro" id="IPR009075">
    <property type="entry name" value="AcylCo_DH/oxidase_C"/>
</dbReference>
<dbReference type="InterPro" id="IPR050741">
    <property type="entry name" value="Acyl-CoA_dehydrogenase"/>
</dbReference>
<dbReference type="RefSeq" id="WP_132949695.1">
    <property type="nucleotide sequence ID" value="NZ_SLUL01000029.1"/>
</dbReference>
<dbReference type="Pfam" id="PF02770">
    <property type="entry name" value="Acyl-CoA_dh_M"/>
    <property type="match status" value="1"/>
</dbReference>
<evidence type="ECO:0000256" key="2">
    <source>
        <dbReference type="ARBA" id="ARBA00005102"/>
    </source>
</evidence>
<comment type="cofactor">
    <cofactor evidence="1 10">
        <name>FAD</name>
        <dbReference type="ChEBI" id="CHEBI:57692"/>
    </cofactor>
</comment>
<keyword evidence="4 10" id="KW-0285">Flavoprotein</keyword>
<evidence type="ECO:0000256" key="9">
    <source>
        <dbReference type="ARBA" id="ARBA00042660"/>
    </source>
</evidence>
<keyword evidence="6 10" id="KW-0560">Oxidoreductase</keyword>
<evidence type="ECO:0000256" key="7">
    <source>
        <dbReference type="ARBA" id="ARBA00037085"/>
    </source>
</evidence>
<evidence type="ECO:0000256" key="10">
    <source>
        <dbReference type="RuleBase" id="RU362125"/>
    </source>
</evidence>
<dbReference type="GO" id="GO:0033539">
    <property type="term" value="P:fatty acid beta-oxidation using acyl-CoA dehydrogenase"/>
    <property type="evidence" value="ECO:0007669"/>
    <property type="project" value="TreeGrafter"/>
</dbReference>
<dbReference type="AlphaFoldDB" id="A0A4R1Q600"/>
<organism evidence="14 15">
    <name type="scientific">Thermolongibacillus altinsuensis</name>
    <dbReference type="NCBI Taxonomy" id="575256"/>
    <lineage>
        <taxon>Bacteria</taxon>
        <taxon>Bacillati</taxon>
        <taxon>Bacillota</taxon>
        <taxon>Bacilli</taxon>
        <taxon>Bacillales</taxon>
        <taxon>Anoxybacillaceae</taxon>
        <taxon>Thermolongibacillus</taxon>
    </lineage>
</organism>
<evidence type="ECO:0000256" key="8">
    <source>
        <dbReference type="ARBA" id="ARBA00040394"/>
    </source>
</evidence>
<dbReference type="PROSITE" id="PS00073">
    <property type="entry name" value="ACYL_COA_DH_2"/>
    <property type="match status" value="1"/>
</dbReference>
<evidence type="ECO:0000256" key="5">
    <source>
        <dbReference type="ARBA" id="ARBA00022827"/>
    </source>
</evidence>
<comment type="similarity">
    <text evidence="3 10">Belongs to the acyl-CoA dehydrogenase family.</text>
</comment>
<evidence type="ECO:0000256" key="3">
    <source>
        <dbReference type="ARBA" id="ARBA00009347"/>
    </source>
</evidence>
<keyword evidence="5 10" id="KW-0274">FAD</keyword>
<comment type="caution">
    <text evidence="14">The sequence shown here is derived from an EMBL/GenBank/DDBJ whole genome shotgun (WGS) entry which is preliminary data.</text>
</comment>
<evidence type="ECO:0000259" key="13">
    <source>
        <dbReference type="Pfam" id="PF02771"/>
    </source>
</evidence>
<feature type="domain" description="Acyl-CoA oxidase/dehydrogenase middle" evidence="12">
    <location>
        <begin position="114"/>
        <end position="211"/>
    </location>
</feature>
<dbReference type="EMBL" id="SLUL01000029">
    <property type="protein sequence ID" value="TCL43365.1"/>
    <property type="molecule type" value="Genomic_DNA"/>
</dbReference>
<proteinExistence type="inferred from homology"/>
<evidence type="ECO:0000259" key="12">
    <source>
        <dbReference type="Pfam" id="PF02770"/>
    </source>
</evidence>
<evidence type="ECO:0000256" key="6">
    <source>
        <dbReference type="ARBA" id="ARBA00023002"/>
    </source>
</evidence>
<dbReference type="InterPro" id="IPR013786">
    <property type="entry name" value="AcylCoA_DH/ox_N"/>
</dbReference>
<dbReference type="InterPro" id="IPR036250">
    <property type="entry name" value="AcylCo_DH-like_C"/>
</dbReference>
<reference evidence="14 15" key="1">
    <citation type="submission" date="2019-03" db="EMBL/GenBank/DDBJ databases">
        <title>Genomic Encyclopedia of Type Strains, Phase IV (KMG-IV): sequencing the most valuable type-strain genomes for metagenomic binning, comparative biology and taxonomic classification.</title>
        <authorList>
            <person name="Goeker M."/>
        </authorList>
    </citation>
    <scope>NUCLEOTIDE SEQUENCE [LARGE SCALE GENOMIC DNA]</scope>
    <source>
        <strain evidence="14 15">DSM 24979</strain>
    </source>
</reference>
<comment type="pathway">
    <text evidence="2">Siderophore biosynthesis; mycobactin biosynthesis.</text>
</comment>
<feature type="domain" description="Acyl-CoA dehydrogenase/oxidase C-terminal" evidence="11">
    <location>
        <begin position="224"/>
        <end position="372"/>
    </location>
</feature>
<dbReference type="Pfam" id="PF00441">
    <property type="entry name" value="Acyl-CoA_dh_1"/>
    <property type="match status" value="1"/>
</dbReference>
<gene>
    <name evidence="14" type="ORF">EDD69_1294</name>
</gene>
<dbReference type="InterPro" id="IPR009100">
    <property type="entry name" value="AcylCoA_DH/oxidase_NM_dom_sf"/>
</dbReference>
<dbReference type="SUPFAM" id="SSF47203">
    <property type="entry name" value="Acyl-CoA dehydrogenase C-terminal domain-like"/>
    <property type="match status" value="1"/>
</dbReference>
<evidence type="ECO:0000256" key="4">
    <source>
        <dbReference type="ARBA" id="ARBA00022630"/>
    </source>
</evidence>
<name>A0A4R1Q600_9BACL</name>
<evidence type="ECO:0000259" key="11">
    <source>
        <dbReference type="Pfam" id="PF00441"/>
    </source>
</evidence>
<dbReference type="PANTHER" id="PTHR48083:SF20">
    <property type="entry name" value="LONG-CHAIN SPECIFIC ACYL-COA DEHYDROGENASE, MITOCHONDRIAL"/>
    <property type="match status" value="1"/>
</dbReference>
<dbReference type="Gene3D" id="1.20.140.10">
    <property type="entry name" value="Butyryl-CoA Dehydrogenase, subunit A, domain 3"/>
    <property type="match status" value="1"/>
</dbReference>
<dbReference type="OrthoDB" id="9802447at2"/>
<dbReference type="PANTHER" id="PTHR48083">
    <property type="entry name" value="MEDIUM-CHAIN SPECIFIC ACYL-COA DEHYDROGENASE, MITOCHONDRIAL-RELATED"/>
    <property type="match status" value="1"/>
</dbReference>
<dbReference type="InterPro" id="IPR037069">
    <property type="entry name" value="AcylCoA_DH/ox_N_sf"/>
</dbReference>
<dbReference type="Gene3D" id="1.10.540.10">
    <property type="entry name" value="Acyl-CoA dehydrogenase/oxidase, N-terminal domain"/>
    <property type="match status" value="1"/>
</dbReference>
<accession>A0A4R1Q600</accession>
<feature type="domain" description="Acyl-CoA dehydrogenase/oxidase N-terminal" evidence="13">
    <location>
        <begin position="6"/>
        <end position="110"/>
    </location>
</feature>
<dbReference type="Proteomes" id="UP000295658">
    <property type="component" value="Unassembled WGS sequence"/>
</dbReference>
<protein>
    <recommendedName>
        <fullName evidence="8">Acyl-[acyl-carrier-protein] dehydrogenase MbtN</fullName>
    </recommendedName>
    <alternativeName>
        <fullName evidence="9">Mycobactin synthase protein N</fullName>
    </alternativeName>
</protein>
<dbReference type="SUPFAM" id="SSF56645">
    <property type="entry name" value="Acyl-CoA dehydrogenase NM domain-like"/>
    <property type="match status" value="1"/>
</dbReference>
<evidence type="ECO:0000313" key="15">
    <source>
        <dbReference type="Proteomes" id="UP000295658"/>
    </source>
</evidence>
<dbReference type="Pfam" id="PF02771">
    <property type="entry name" value="Acyl-CoA_dh_N"/>
    <property type="match status" value="1"/>
</dbReference>
<dbReference type="CDD" id="cd00567">
    <property type="entry name" value="ACAD"/>
    <property type="match status" value="1"/>
</dbReference>
<dbReference type="GO" id="GO:0050660">
    <property type="term" value="F:flavin adenine dinucleotide binding"/>
    <property type="evidence" value="ECO:0007669"/>
    <property type="project" value="InterPro"/>
</dbReference>
<evidence type="ECO:0000256" key="1">
    <source>
        <dbReference type="ARBA" id="ARBA00001974"/>
    </source>
</evidence>
<dbReference type="GO" id="GO:0003995">
    <property type="term" value="F:acyl-CoA dehydrogenase activity"/>
    <property type="evidence" value="ECO:0007669"/>
    <property type="project" value="InterPro"/>
</dbReference>